<reference evidence="7 8" key="1">
    <citation type="submission" date="2018-04" db="EMBL/GenBank/DDBJ databases">
        <title>Chitinophaga fuyangensis sp. nov., isolated from soil in a chemical factory.</title>
        <authorList>
            <person name="Chen K."/>
        </authorList>
    </citation>
    <scope>NUCLEOTIDE SEQUENCE [LARGE SCALE GENOMIC DNA]</scope>
    <source>
        <strain evidence="7 8">LY-1</strain>
    </source>
</reference>
<dbReference type="OrthoDB" id="9811998at2"/>
<keyword evidence="5" id="KW-0472">Membrane</keyword>
<comment type="caution">
    <text evidence="7">The sequence shown here is derived from an EMBL/GenBank/DDBJ whole genome shotgun (WGS) entry which is preliminary data.</text>
</comment>
<evidence type="ECO:0000256" key="4">
    <source>
        <dbReference type="PIRSR" id="PIRSR603782-2"/>
    </source>
</evidence>
<dbReference type="EMBL" id="QCYK01000001">
    <property type="protein sequence ID" value="PUZ28744.1"/>
    <property type="molecule type" value="Genomic_DNA"/>
</dbReference>
<dbReference type="SUPFAM" id="SSF52833">
    <property type="entry name" value="Thioredoxin-like"/>
    <property type="match status" value="1"/>
</dbReference>
<keyword evidence="8" id="KW-1185">Reference proteome</keyword>
<dbReference type="PANTHER" id="PTHR12151:SF25">
    <property type="entry name" value="LINALOOL DEHYDRATASE_ISOMERASE DOMAIN-CONTAINING PROTEIN"/>
    <property type="match status" value="1"/>
</dbReference>
<comment type="similarity">
    <text evidence="1">Belongs to the SCO1/2 family.</text>
</comment>
<feature type="disulfide bond" description="Redox-active" evidence="4">
    <location>
        <begin position="83"/>
        <end position="87"/>
    </location>
</feature>
<dbReference type="Gene3D" id="3.40.30.10">
    <property type="entry name" value="Glutaredoxin"/>
    <property type="match status" value="1"/>
</dbReference>
<dbReference type="Proteomes" id="UP000244450">
    <property type="component" value="Unassembled WGS sequence"/>
</dbReference>
<dbReference type="PROSITE" id="PS51352">
    <property type="entry name" value="THIOREDOXIN_2"/>
    <property type="match status" value="1"/>
</dbReference>
<proteinExistence type="inferred from homology"/>
<dbReference type="RefSeq" id="WP_108685383.1">
    <property type="nucleotide sequence ID" value="NZ_QCYK01000001.1"/>
</dbReference>
<dbReference type="InterPro" id="IPR036249">
    <property type="entry name" value="Thioredoxin-like_sf"/>
</dbReference>
<evidence type="ECO:0000256" key="5">
    <source>
        <dbReference type="SAM" id="Phobius"/>
    </source>
</evidence>
<organism evidence="7 8">
    <name type="scientific">Chitinophaga parva</name>
    <dbReference type="NCBI Taxonomy" id="2169414"/>
    <lineage>
        <taxon>Bacteria</taxon>
        <taxon>Pseudomonadati</taxon>
        <taxon>Bacteroidota</taxon>
        <taxon>Chitinophagia</taxon>
        <taxon>Chitinophagales</taxon>
        <taxon>Chitinophagaceae</taxon>
        <taxon>Chitinophaga</taxon>
    </lineage>
</organism>
<dbReference type="AlphaFoldDB" id="A0A2T7BM33"/>
<dbReference type="InterPro" id="IPR013766">
    <property type="entry name" value="Thioredoxin_domain"/>
</dbReference>
<keyword evidence="5" id="KW-1133">Transmembrane helix</keyword>
<feature type="binding site" evidence="3">
    <location>
        <position position="83"/>
    </location>
    <ligand>
        <name>Cu cation</name>
        <dbReference type="ChEBI" id="CHEBI:23378"/>
    </ligand>
</feature>
<protein>
    <submittedName>
        <fullName evidence="7">SCO family protein</fullName>
    </submittedName>
</protein>
<evidence type="ECO:0000313" key="7">
    <source>
        <dbReference type="EMBL" id="PUZ28744.1"/>
    </source>
</evidence>
<dbReference type="GO" id="GO:0046872">
    <property type="term" value="F:metal ion binding"/>
    <property type="evidence" value="ECO:0007669"/>
    <property type="project" value="UniProtKB-KW"/>
</dbReference>
<feature type="transmembrane region" description="Helical" evidence="5">
    <location>
        <begin position="7"/>
        <end position="30"/>
    </location>
</feature>
<feature type="domain" description="Thioredoxin" evidence="6">
    <location>
        <begin position="45"/>
        <end position="208"/>
    </location>
</feature>
<evidence type="ECO:0000259" key="6">
    <source>
        <dbReference type="PROSITE" id="PS51352"/>
    </source>
</evidence>
<evidence type="ECO:0000256" key="2">
    <source>
        <dbReference type="ARBA" id="ARBA00023008"/>
    </source>
</evidence>
<dbReference type="InterPro" id="IPR003782">
    <property type="entry name" value="SCO1/SenC"/>
</dbReference>
<keyword evidence="4" id="KW-1015">Disulfide bond</keyword>
<name>A0A2T7BM33_9BACT</name>
<feature type="binding site" evidence="3">
    <location>
        <position position="87"/>
    </location>
    <ligand>
        <name>Cu cation</name>
        <dbReference type="ChEBI" id="CHEBI:23378"/>
    </ligand>
</feature>
<keyword evidence="3" id="KW-0479">Metal-binding</keyword>
<keyword evidence="5" id="KW-0812">Transmembrane</keyword>
<sequence length="210" mass="23815">MRVSKKAFFYISFFALLSVAFLAYAGFAIYQTNGTIKNVEHLPILGPGHTVESFSFINQDGRTITNADVKGKTYVVEYFFTTCKGICPKMNANMEKVYAKYKDNPDFLILSHTEDPDNDSVPALKAYAEKHGADSRNWWFLTGNKRQLYKLARESYMVDDGTDAGPDDFVHTQWFALVDKDARIRGLYEGTKSSDIDKLNTDIARLMAEK</sequence>
<evidence type="ECO:0000256" key="3">
    <source>
        <dbReference type="PIRSR" id="PIRSR603782-1"/>
    </source>
</evidence>
<dbReference type="PANTHER" id="PTHR12151">
    <property type="entry name" value="ELECTRON TRANSPORT PROTIN SCO1/SENC FAMILY MEMBER"/>
    <property type="match status" value="1"/>
</dbReference>
<dbReference type="Pfam" id="PF02630">
    <property type="entry name" value="SCO1-SenC"/>
    <property type="match status" value="1"/>
</dbReference>
<evidence type="ECO:0000313" key="8">
    <source>
        <dbReference type="Proteomes" id="UP000244450"/>
    </source>
</evidence>
<feature type="binding site" evidence="3">
    <location>
        <position position="171"/>
    </location>
    <ligand>
        <name>Cu cation</name>
        <dbReference type="ChEBI" id="CHEBI:23378"/>
    </ligand>
</feature>
<keyword evidence="2 3" id="KW-0186">Copper</keyword>
<accession>A0A2T7BM33</accession>
<gene>
    <name evidence="7" type="ORF">DCC81_04465</name>
</gene>
<dbReference type="CDD" id="cd02968">
    <property type="entry name" value="SCO"/>
    <property type="match status" value="1"/>
</dbReference>
<evidence type="ECO:0000256" key="1">
    <source>
        <dbReference type="ARBA" id="ARBA00010996"/>
    </source>
</evidence>